<dbReference type="InterPro" id="IPR037185">
    <property type="entry name" value="EmrE-like"/>
</dbReference>
<evidence type="ECO:0000256" key="4">
    <source>
        <dbReference type="ARBA" id="ARBA00022989"/>
    </source>
</evidence>
<dbReference type="PANTHER" id="PTHR30561:SF9">
    <property type="entry name" value="4-AMINO-4-DEOXY-L-ARABINOSE-PHOSPHOUNDECAPRENOL FLIPPASE SUBUNIT ARNF-RELATED"/>
    <property type="match status" value="1"/>
</dbReference>
<evidence type="ECO:0000256" key="5">
    <source>
        <dbReference type="ARBA" id="ARBA00023136"/>
    </source>
</evidence>
<keyword evidence="2" id="KW-1003">Cell membrane</keyword>
<sequence>MNRTLLISMILVSVTLNAAAQLFLRWGARSAAEVTTGSLLESIASLALRPSILVGLACYGVSILVWLYVLGRVEVSFAYPFLALGFVMVAVAGWQLFGESMPPMRVAGIAIVVVGVLVLARS</sequence>
<dbReference type="OrthoDB" id="517481at2"/>
<dbReference type="EMBL" id="SMFY01000003">
    <property type="protein sequence ID" value="TCK23449.1"/>
    <property type="molecule type" value="Genomic_DNA"/>
</dbReference>
<evidence type="ECO:0000256" key="1">
    <source>
        <dbReference type="ARBA" id="ARBA00004651"/>
    </source>
</evidence>
<evidence type="ECO:0000256" key="2">
    <source>
        <dbReference type="ARBA" id="ARBA00022475"/>
    </source>
</evidence>
<name>A0A4R1HU55_ANCAQ</name>
<keyword evidence="3 6" id="KW-0812">Transmembrane</keyword>
<feature type="transmembrane region" description="Helical" evidence="7">
    <location>
        <begin position="77"/>
        <end position="97"/>
    </location>
</feature>
<keyword evidence="9" id="KW-1185">Reference proteome</keyword>
<dbReference type="AlphaFoldDB" id="A0A4R1HU55"/>
<dbReference type="RefSeq" id="WP_131836411.1">
    <property type="nucleotide sequence ID" value="NZ_SMFY01000003.1"/>
</dbReference>
<evidence type="ECO:0000313" key="8">
    <source>
        <dbReference type="EMBL" id="TCK23449.1"/>
    </source>
</evidence>
<comment type="similarity">
    <text evidence="6">Belongs to the drug/metabolite transporter (DMT) superfamily. Small multidrug resistance (SMR) (TC 2.A.7.1) family.</text>
</comment>
<feature type="transmembrane region" description="Helical" evidence="7">
    <location>
        <begin position="103"/>
        <end position="120"/>
    </location>
</feature>
<dbReference type="InterPro" id="IPR045324">
    <property type="entry name" value="Small_multidrug_res"/>
</dbReference>
<evidence type="ECO:0000256" key="6">
    <source>
        <dbReference type="RuleBase" id="RU003942"/>
    </source>
</evidence>
<dbReference type="PANTHER" id="PTHR30561">
    <property type="entry name" value="SMR FAMILY PROTON-DEPENDENT DRUG EFFLUX TRANSPORTER SUGE"/>
    <property type="match status" value="1"/>
</dbReference>
<comment type="subcellular location">
    <subcellularLocation>
        <location evidence="1 6">Cell membrane</location>
        <topology evidence="1 6">Multi-pass membrane protein</topology>
    </subcellularLocation>
</comment>
<accession>A0A4R1HU55</accession>
<comment type="caution">
    <text evidence="8">The sequence shown here is derived from an EMBL/GenBank/DDBJ whole genome shotgun (WGS) entry which is preliminary data.</text>
</comment>
<gene>
    <name evidence="8" type="ORF">EV667_3275</name>
</gene>
<dbReference type="Pfam" id="PF00893">
    <property type="entry name" value="Multi_Drug_Res"/>
    <property type="match status" value="1"/>
</dbReference>
<keyword evidence="4 7" id="KW-1133">Transmembrane helix</keyword>
<dbReference type="Proteomes" id="UP000295030">
    <property type="component" value="Unassembled WGS sequence"/>
</dbReference>
<organism evidence="8 9">
    <name type="scientific">Ancylobacter aquaticus</name>
    <dbReference type="NCBI Taxonomy" id="100"/>
    <lineage>
        <taxon>Bacteria</taxon>
        <taxon>Pseudomonadati</taxon>
        <taxon>Pseudomonadota</taxon>
        <taxon>Alphaproteobacteria</taxon>
        <taxon>Hyphomicrobiales</taxon>
        <taxon>Xanthobacteraceae</taxon>
        <taxon>Ancylobacter</taxon>
    </lineage>
</organism>
<evidence type="ECO:0000256" key="3">
    <source>
        <dbReference type="ARBA" id="ARBA00022692"/>
    </source>
</evidence>
<reference evidence="8 9" key="1">
    <citation type="submission" date="2019-03" db="EMBL/GenBank/DDBJ databases">
        <title>Genomic Encyclopedia of Type Strains, Phase IV (KMG-IV): sequencing the most valuable type-strain genomes for metagenomic binning, comparative biology and taxonomic classification.</title>
        <authorList>
            <person name="Goeker M."/>
        </authorList>
    </citation>
    <scope>NUCLEOTIDE SEQUENCE [LARGE SCALE GENOMIC DNA]</scope>
    <source>
        <strain evidence="8 9">DSM 101</strain>
    </source>
</reference>
<dbReference type="GO" id="GO:0005886">
    <property type="term" value="C:plasma membrane"/>
    <property type="evidence" value="ECO:0007669"/>
    <property type="project" value="UniProtKB-SubCell"/>
</dbReference>
<dbReference type="InterPro" id="IPR000390">
    <property type="entry name" value="Small_drug/metabolite_transptr"/>
</dbReference>
<protein>
    <submittedName>
        <fullName evidence="8">Multidrug transporter EmrE-like cation transporter</fullName>
    </submittedName>
</protein>
<evidence type="ECO:0000313" key="9">
    <source>
        <dbReference type="Proteomes" id="UP000295030"/>
    </source>
</evidence>
<feature type="transmembrane region" description="Helical" evidence="7">
    <location>
        <begin position="48"/>
        <end position="70"/>
    </location>
</feature>
<dbReference type="Gene3D" id="1.10.3730.20">
    <property type="match status" value="1"/>
</dbReference>
<dbReference type="GO" id="GO:0022857">
    <property type="term" value="F:transmembrane transporter activity"/>
    <property type="evidence" value="ECO:0007669"/>
    <property type="project" value="InterPro"/>
</dbReference>
<evidence type="ECO:0000256" key="7">
    <source>
        <dbReference type="SAM" id="Phobius"/>
    </source>
</evidence>
<dbReference type="SUPFAM" id="SSF103481">
    <property type="entry name" value="Multidrug resistance efflux transporter EmrE"/>
    <property type="match status" value="1"/>
</dbReference>
<keyword evidence="5 7" id="KW-0472">Membrane</keyword>
<proteinExistence type="inferred from homology"/>